<dbReference type="EMBL" id="VSWD01000009">
    <property type="protein sequence ID" value="KAK3092427.1"/>
    <property type="molecule type" value="Genomic_DNA"/>
</dbReference>
<dbReference type="AlphaFoldDB" id="A0AA89BYJ0"/>
<name>A0AA89BYJ0_PINIB</name>
<dbReference type="PANTHER" id="PTHR12125">
    <property type="entry name" value="F-BOX ONLY PROTEIN 6-LIKE PROTEIN"/>
    <property type="match status" value="1"/>
</dbReference>
<dbReference type="GO" id="GO:0031146">
    <property type="term" value="P:SCF-dependent proteasomal ubiquitin-dependent protein catabolic process"/>
    <property type="evidence" value="ECO:0007669"/>
    <property type="project" value="TreeGrafter"/>
</dbReference>
<dbReference type="InterPro" id="IPR008979">
    <property type="entry name" value="Galactose-bd-like_sf"/>
</dbReference>
<dbReference type="SMART" id="SM01198">
    <property type="entry name" value="FBA"/>
    <property type="match status" value="1"/>
</dbReference>
<evidence type="ECO:0000259" key="1">
    <source>
        <dbReference type="PROSITE" id="PS51114"/>
    </source>
</evidence>
<keyword evidence="3" id="KW-1185">Reference proteome</keyword>
<dbReference type="PROSITE" id="PS51114">
    <property type="entry name" value="FBA"/>
    <property type="match status" value="1"/>
</dbReference>
<feature type="domain" description="FBA" evidence="1">
    <location>
        <begin position="1"/>
        <end position="132"/>
    </location>
</feature>
<accession>A0AA89BYJ0</accession>
<evidence type="ECO:0000313" key="3">
    <source>
        <dbReference type="Proteomes" id="UP001186944"/>
    </source>
</evidence>
<dbReference type="GO" id="GO:0036503">
    <property type="term" value="P:ERAD pathway"/>
    <property type="evidence" value="ECO:0007669"/>
    <property type="project" value="TreeGrafter"/>
</dbReference>
<comment type="caution">
    <text evidence="2">The sequence shown here is derived from an EMBL/GenBank/DDBJ whole genome shotgun (WGS) entry which is preliminary data.</text>
</comment>
<dbReference type="Gene3D" id="2.60.120.260">
    <property type="entry name" value="Galactose-binding domain-like"/>
    <property type="match status" value="1"/>
</dbReference>
<dbReference type="Pfam" id="PF04300">
    <property type="entry name" value="FBA"/>
    <property type="match status" value="1"/>
</dbReference>
<dbReference type="GO" id="GO:0006516">
    <property type="term" value="P:glycoprotein catabolic process"/>
    <property type="evidence" value="ECO:0007669"/>
    <property type="project" value="TreeGrafter"/>
</dbReference>
<evidence type="ECO:0000313" key="2">
    <source>
        <dbReference type="EMBL" id="KAK3092427.1"/>
    </source>
</evidence>
<organism evidence="2 3">
    <name type="scientific">Pinctada imbricata</name>
    <name type="common">Atlantic pearl-oyster</name>
    <name type="synonym">Pinctada martensii</name>
    <dbReference type="NCBI Taxonomy" id="66713"/>
    <lineage>
        <taxon>Eukaryota</taxon>
        <taxon>Metazoa</taxon>
        <taxon>Spiralia</taxon>
        <taxon>Lophotrochozoa</taxon>
        <taxon>Mollusca</taxon>
        <taxon>Bivalvia</taxon>
        <taxon>Autobranchia</taxon>
        <taxon>Pteriomorphia</taxon>
        <taxon>Pterioida</taxon>
        <taxon>Pterioidea</taxon>
        <taxon>Pteriidae</taxon>
        <taxon>Pinctada</taxon>
    </lineage>
</organism>
<dbReference type="InterPro" id="IPR007397">
    <property type="entry name" value="F-box-assoc_dom"/>
</dbReference>
<sequence length="146" mass="17007">LEGFTDPVGFWSTSYEWCEKEQLIDLRDEGCEGYDIDNNPPNVSISEWFAARGDSKIIYKLKVKFLDKDKSIIDIYQKQNKLPKGREWFKVEHYQILPPGTRYILYSHKGKGQNWAGHYGAKMTLSSVILTPQEGKKLHTYFHTIC</sequence>
<reference evidence="2" key="1">
    <citation type="submission" date="2019-08" db="EMBL/GenBank/DDBJ databases">
        <title>The improved chromosome-level genome for the pearl oyster Pinctada fucata martensii using PacBio sequencing and Hi-C.</title>
        <authorList>
            <person name="Zheng Z."/>
        </authorList>
    </citation>
    <scope>NUCLEOTIDE SEQUENCE</scope>
    <source>
        <strain evidence="2">ZZ-2019</strain>
        <tissue evidence="2">Adductor muscle</tissue>
    </source>
</reference>
<dbReference type="GO" id="GO:0061630">
    <property type="term" value="F:ubiquitin protein ligase activity"/>
    <property type="evidence" value="ECO:0007669"/>
    <property type="project" value="TreeGrafter"/>
</dbReference>
<protein>
    <recommendedName>
        <fullName evidence="1">FBA domain-containing protein</fullName>
    </recommendedName>
</protein>
<dbReference type="PANTHER" id="PTHR12125:SF5">
    <property type="entry name" value="F-BOX DOMAIN-CONTAINING PROTEIN"/>
    <property type="match status" value="1"/>
</dbReference>
<dbReference type="Proteomes" id="UP001186944">
    <property type="component" value="Unassembled WGS sequence"/>
</dbReference>
<dbReference type="InterPro" id="IPR039752">
    <property type="entry name" value="F-box_only"/>
</dbReference>
<dbReference type="SUPFAM" id="SSF49785">
    <property type="entry name" value="Galactose-binding domain-like"/>
    <property type="match status" value="1"/>
</dbReference>
<proteinExistence type="predicted"/>
<feature type="non-terminal residue" evidence="2">
    <location>
        <position position="1"/>
    </location>
</feature>
<gene>
    <name evidence="2" type="ORF">FSP39_002685</name>
</gene>
<dbReference type="GO" id="GO:0019005">
    <property type="term" value="C:SCF ubiquitin ligase complex"/>
    <property type="evidence" value="ECO:0007669"/>
    <property type="project" value="TreeGrafter"/>
</dbReference>
<dbReference type="GO" id="GO:0005737">
    <property type="term" value="C:cytoplasm"/>
    <property type="evidence" value="ECO:0007669"/>
    <property type="project" value="UniProtKB-ARBA"/>
</dbReference>